<dbReference type="GO" id="GO:0036297">
    <property type="term" value="P:interstrand cross-link repair"/>
    <property type="evidence" value="ECO:0007669"/>
    <property type="project" value="TreeGrafter"/>
</dbReference>
<protein>
    <submittedName>
        <fullName evidence="2">ATP-dependent helicase</fullName>
    </submittedName>
</protein>
<evidence type="ECO:0000313" key="3">
    <source>
        <dbReference type="Proteomes" id="UP000254938"/>
    </source>
</evidence>
<dbReference type="InterPro" id="IPR001650">
    <property type="entry name" value="Helicase_C-like"/>
</dbReference>
<dbReference type="Proteomes" id="UP000254938">
    <property type="component" value="Unassembled WGS sequence"/>
</dbReference>
<keyword evidence="2" id="KW-0378">Hydrolase</keyword>
<reference evidence="2 3" key="1">
    <citation type="submission" date="2018-06" db="EMBL/GenBank/DDBJ databases">
        <authorList>
            <consortium name="Pathogen Informatics"/>
            <person name="Doyle S."/>
        </authorList>
    </citation>
    <scope>NUCLEOTIDE SEQUENCE [LARGE SCALE GENOMIC DNA]</scope>
    <source>
        <strain evidence="2 3">NCTC9140</strain>
    </source>
</reference>
<dbReference type="Pfam" id="PF00271">
    <property type="entry name" value="Helicase_C"/>
    <property type="match status" value="1"/>
</dbReference>
<evidence type="ECO:0000259" key="1">
    <source>
        <dbReference type="PROSITE" id="PS51194"/>
    </source>
</evidence>
<name>A0A377TPJ2_KLEPN</name>
<keyword evidence="2" id="KW-0347">Helicase</keyword>
<dbReference type="GO" id="GO:0006289">
    <property type="term" value="P:nucleotide-excision repair"/>
    <property type="evidence" value="ECO:0007669"/>
    <property type="project" value="TreeGrafter"/>
</dbReference>
<keyword evidence="2" id="KW-0547">Nucleotide-binding</keyword>
<dbReference type="AlphaFoldDB" id="A0A377TPJ2"/>
<dbReference type="EMBL" id="UGKQ01000007">
    <property type="protein sequence ID" value="STS79807.1"/>
    <property type="molecule type" value="Genomic_DNA"/>
</dbReference>
<organism evidence="2 3">
    <name type="scientific">Klebsiella pneumoniae</name>
    <dbReference type="NCBI Taxonomy" id="573"/>
    <lineage>
        <taxon>Bacteria</taxon>
        <taxon>Pseudomonadati</taxon>
        <taxon>Pseudomonadota</taxon>
        <taxon>Gammaproteobacteria</taxon>
        <taxon>Enterobacterales</taxon>
        <taxon>Enterobacteriaceae</taxon>
        <taxon>Klebsiella/Raoultella group</taxon>
        <taxon>Klebsiella</taxon>
        <taxon>Klebsiella pneumoniae complex</taxon>
    </lineage>
</organism>
<dbReference type="Gene3D" id="3.40.50.300">
    <property type="entry name" value="P-loop containing nucleotide triphosphate hydrolases"/>
    <property type="match status" value="1"/>
</dbReference>
<proteinExistence type="predicted"/>
<feature type="domain" description="Helicase C-terminal" evidence="1">
    <location>
        <begin position="1"/>
        <end position="95"/>
    </location>
</feature>
<dbReference type="PANTHER" id="PTHR47957">
    <property type="entry name" value="ATP-DEPENDENT HELICASE HRQ1"/>
    <property type="match status" value="1"/>
</dbReference>
<dbReference type="InterPro" id="IPR027417">
    <property type="entry name" value="P-loop_NTPase"/>
</dbReference>
<gene>
    <name evidence="2" type="ORF">NCTC9140_01494</name>
</gene>
<sequence>MFKNGQLNVLNCSTTMEMGVDIGGITAVVMNNVPPHPANYLQRAGRAGRSQESRAISYTLCKGNPHDQQVFANPLWPFETMIPAPMVAMNSARLVQRHVNALLLSDFLCHVIGETDKEKTSLDSLWFFGEDDGQSKCEHFKVWLERPVLDIDAALERLVKGTALHGARPDLLRDKTIHAITFLQQRWLSVYRDLVAQERESQPQTPYRKRIELGEKTTLWRVFAA</sequence>
<evidence type="ECO:0000313" key="2">
    <source>
        <dbReference type="EMBL" id="STS79807.1"/>
    </source>
</evidence>
<dbReference type="SUPFAM" id="SSF52540">
    <property type="entry name" value="P-loop containing nucleoside triphosphate hydrolases"/>
    <property type="match status" value="1"/>
</dbReference>
<dbReference type="PANTHER" id="PTHR47957:SF3">
    <property type="entry name" value="ATP-DEPENDENT HELICASE HRQ1"/>
    <property type="match status" value="1"/>
</dbReference>
<dbReference type="GO" id="GO:0043138">
    <property type="term" value="F:3'-5' DNA helicase activity"/>
    <property type="evidence" value="ECO:0007669"/>
    <property type="project" value="TreeGrafter"/>
</dbReference>
<dbReference type="PROSITE" id="PS51194">
    <property type="entry name" value="HELICASE_CTER"/>
    <property type="match status" value="1"/>
</dbReference>
<accession>A0A377TPJ2</accession>
<keyword evidence="2" id="KW-0067">ATP-binding</keyword>